<keyword evidence="2" id="KW-0378">Hydrolase</keyword>
<proteinExistence type="predicted"/>
<protein>
    <submittedName>
        <fullName evidence="3">Phosphotriesterase homology protein</fullName>
    </submittedName>
</protein>
<dbReference type="AlphaFoldDB" id="A0A645FE83"/>
<dbReference type="Gene3D" id="3.20.20.140">
    <property type="entry name" value="Metal-dependent hydrolases"/>
    <property type="match status" value="1"/>
</dbReference>
<evidence type="ECO:0000256" key="1">
    <source>
        <dbReference type="ARBA" id="ARBA00022723"/>
    </source>
</evidence>
<dbReference type="PANTHER" id="PTHR10819:SF3">
    <property type="entry name" value="PHOSPHOTRIESTERASE-RELATED PROTEIN"/>
    <property type="match status" value="1"/>
</dbReference>
<dbReference type="PANTHER" id="PTHR10819">
    <property type="entry name" value="PHOSPHOTRIESTERASE-RELATED"/>
    <property type="match status" value="1"/>
</dbReference>
<dbReference type="GO" id="GO:0016787">
    <property type="term" value="F:hydrolase activity"/>
    <property type="evidence" value="ECO:0007669"/>
    <property type="project" value="UniProtKB-KW"/>
</dbReference>
<evidence type="ECO:0000313" key="3">
    <source>
        <dbReference type="EMBL" id="MPN10804.1"/>
    </source>
</evidence>
<dbReference type="GO" id="GO:0008270">
    <property type="term" value="F:zinc ion binding"/>
    <property type="evidence" value="ECO:0007669"/>
    <property type="project" value="InterPro"/>
</dbReference>
<dbReference type="EMBL" id="VSSQ01056987">
    <property type="protein sequence ID" value="MPN10804.1"/>
    <property type="molecule type" value="Genomic_DNA"/>
</dbReference>
<keyword evidence="1" id="KW-0479">Metal-binding</keyword>
<dbReference type="InterPro" id="IPR001559">
    <property type="entry name" value="Phosphotriesterase"/>
</dbReference>
<organism evidence="3">
    <name type="scientific">bioreactor metagenome</name>
    <dbReference type="NCBI Taxonomy" id="1076179"/>
    <lineage>
        <taxon>unclassified sequences</taxon>
        <taxon>metagenomes</taxon>
        <taxon>ecological metagenomes</taxon>
    </lineage>
</organism>
<reference evidence="3" key="1">
    <citation type="submission" date="2019-08" db="EMBL/GenBank/DDBJ databases">
        <authorList>
            <person name="Kucharzyk K."/>
            <person name="Murdoch R.W."/>
            <person name="Higgins S."/>
            <person name="Loffler F."/>
        </authorList>
    </citation>
    <scope>NUCLEOTIDE SEQUENCE</scope>
</reference>
<dbReference type="Pfam" id="PF02126">
    <property type="entry name" value="PTE"/>
    <property type="match status" value="1"/>
</dbReference>
<name>A0A645FE83_9ZZZZ</name>
<dbReference type="SUPFAM" id="SSF51556">
    <property type="entry name" value="Metallo-dependent hydrolases"/>
    <property type="match status" value="1"/>
</dbReference>
<dbReference type="InterPro" id="IPR032466">
    <property type="entry name" value="Metal_Hydrolase"/>
</dbReference>
<evidence type="ECO:0000256" key="2">
    <source>
        <dbReference type="ARBA" id="ARBA00022801"/>
    </source>
</evidence>
<accession>A0A645FE83</accession>
<dbReference type="PROSITE" id="PS51347">
    <property type="entry name" value="PHOSPHOTRIESTERASE_2"/>
    <property type="match status" value="1"/>
</dbReference>
<comment type="caution">
    <text evidence="3">The sequence shown here is derived from an EMBL/GenBank/DDBJ whole genome shotgun (WGS) entry which is preliminary data.</text>
</comment>
<gene>
    <name evidence="3" type="primary">php_5</name>
    <name evidence="3" type="ORF">SDC9_158101</name>
</gene>
<sequence length="118" mass="13564">MNHICVGHLDRNLDEEYLLSLAQRGIFIQFDGPGKVKYYPDSMRVAMLKSLKDHGYIKQILISGDMGRASYLKGYGGGPGFEFIKTKFIPRLLRNGFTEEDIHQIFVVNPKEWLGQER</sequence>